<keyword evidence="1" id="KW-0472">Membrane</keyword>
<reference evidence="2" key="2">
    <citation type="journal article" date="2015" name="Data Brief">
        <title>Shoot transcriptome of the giant reed, Arundo donax.</title>
        <authorList>
            <person name="Barrero R.A."/>
            <person name="Guerrero F.D."/>
            <person name="Moolhuijzen P."/>
            <person name="Goolsby J.A."/>
            <person name="Tidwell J."/>
            <person name="Bellgard S.E."/>
            <person name="Bellgard M.I."/>
        </authorList>
    </citation>
    <scope>NUCLEOTIDE SEQUENCE</scope>
    <source>
        <tissue evidence="2">Shoot tissue taken approximately 20 cm above the soil surface</tissue>
    </source>
</reference>
<accession>A0A0A9CCL8</accession>
<keyword evidence="1" id="KW-0812">Transmembrane</keyword>
<reference evidence="2" key="1">
    <citation type="submission" date="2014-09" db="EMBL/GenBank/DDBJ databases">
        <authorList>
            <person name="Magalhaes I.L.F."/>
            <person name="Oliveira U."/>
            <person name="Santos F.R."/>
            <person name="Vidigal T.H.D.A."/>
            <person name="Brescovit A.D."/>
            <person name="Santos A.J."/>
        </authorList>
    </citation>
    <scope>NUCLEOTIDE SEQUENCE</scope>
    <source>
        <tissue evidence="2">Shoot tissue taken approximately 20 cm above the soil surface</tissue>
    </source>
</reference>
<proteinExistence type="predicted"/>
<name>A0A0A9CCL8_ARUDO</name>
<protein>
    <submittedName>
        <fullName evidence="2">Uncharacterized protein</fullName>
    </submittedName>
</protein>
<evidence type="ECO:0000256" key="1">
    <source>
        <dbReference type="SAM" id="Phobius"/>
    </source>
</evidence>
<organism evidence="2">
    <name type="scientific">Arundo donax</name>
    <name type="common">Giant reed</name>
    <name type="synonym">Donax arundinaceus</name>
    <dbReference type="NCBI Taxonomy" id="35708"/>
    <lineage>
        <taxon>Eukaryota</taxon>
        <taxon>Viridiplantae</taxon>
        <taxon>Streptophyta</taxon>
        <taxon>Embryophyta</taxon>
        <taxon>Tracheophyta</taxon>
        <taxon>Spermatophyta</taxon>
        <taxon>Magnoliopsida</taxon>
        <taxon>Liliopsida</taxon>
        <taxon>Poales</taxon>
        <taxon>Poaceae</taxon>
        <taxon>PACMAD clade</taxon>
        <taxon>Arundinoideae</taxon>
        <taxon>Arundineae</taxon>
        <taxon>Arundo</taxon>
    </lineage>
</organism>
<evidence type="ECO:0000313" key="2">
    <source>
        <dbReference type="EMBL" id="JAD69252.1"/>
    </source>
</evidence>
<keyword evidence="1" id="KW-1133">Transmembrane helix</keyword>
<sequence>MSSTQVGSNLDIISFETVILLEVYVVVVVLYWNYLLKARGLLRVHKISSPFALNCPPYFVD</sequence>
<feature type="transmembrane region" description="Helical" evidence="1">
    <location>
        <begin position="12"/>
        <end position="36"/>
    </location>
</feature>
<dbReference type="EMBL" id="GBRH01228643">
    <property type="protein sequence ID" value="JAD69252.1"/>
    <property type="molecule type" value="Transcribed_RNA"/>
</dbReference>
<dbReference type="AlphaFoldDB" id="A0A0A9CCL8"/>